<evidence type="ECO:0000313" key="2">
    <source>
        <dbReference type="Proteomes" id="UP001550850"/>
    </source>
</evidence>
<dbReference type="PANTHER" id="PTHR35868">
    <property type="entry name" value="DUF2804 DOMAIN-CONTAINING PROTEIN-RELATED"/>
    <property type="match status" value="1"/>
</dbReference>
<organism evidence="1 2">
    <name type="scientific">Streptomyces fragilis</name>
    <dbReference type="NCBI Taxonomy" id="67301"/>
    <lineage>
        <taxon>Bacteria</taxon>
        <taxon>Bacillati</taxon>
        <taxon>Actinomycetota</taxon>
        <taxon>Actinomycetes</taxon>
        <taxon>Kitasatosporales</taxon>
        <taxon>Streptomycetaceae</taxon>
        <taxon>Streptomyces</taxon>
    </lineage>
</organism>
<dbReference type="Proteomes" id="UP001550850">
    <property type="component" value="Unassembled WGS sequence"/>
</dbReference>
<name>A0ABV2YIU7_9ACTN</name>
<keyword evidence="2" id="KW-1185">Reference proteome</keyword>
<proteinExistence type="predicted"/>
<comment type="caution">
    <text evidence="1">The sequence shown here is derived from an EMBL/GenBank/DDBJ whole genome shotgun (WGS) entry which is preliminary data.</text>
</comment>
<dbReference type="InterPro" id="IPR021243">
    <property type="entry name" value="DUF2804"/>
</dbReference>
<dbReference type="EMBL" id="JBEZUR010000019">
    <property type="protein sequence ID" value="MEU3555474.1"/>
    <property type="molecule type" value="Genomic_DNA"/>
</dbReference>
<gene>
    <name evidence="1" type="ORF">AB0E65_14835</name>
</gene>
<dbReference type="Pfam" id="PF10974">
    <property type="entry name" value="DUF2804"/>
    <property type="match status" value="1"/>
</dbReference>
<accession>A0ABV2YIU7</accession>
<sequence>MSASHEPAAAAALPLLVEGGVRRYGRLSSRPARVNPLDEFTGLARLMRRPRLKEWAGFTLLHPDVWSSLIVQDAQYLASCEMYAHDRRTGVLHQHAANARGGCAELPANLLDGGHCSFDRPGHRIVYDFDARAGRHTIHVDIAATGSAPAFGAELTLDARAASAPLSVSSRLPGGGRMYTHKAAFPVEGVLRAGSAEYVFDAGRDLAVLDEHRSFLAYRTRWLWGTFALPTADGVIGANFADRPELPGEPEESAIWGPGVCEPLGEISFTPERPDDATAPWRITSRDGRLDVFFEPEGRKEVRHQLGLLAIDYFQMYGRYRGVLHAGGAEHRIDGVHGVCESMRARL</sequence>
<dbReference type="RefSeq" id="WP_218028120.1">
    <property type="nucleotide sequence ID" value="NZ_BEVZ01000002.1"/>
</dbReference>
<dbReference type="PANTHER" id="PTHR35868:SF4">
    <property type="entry name" value="DUF2804 DOMAIN-CONTAINING PROTEIN"/>
    <property type="match status" value="1"/>
</dbReference>
<protein>
    <submittedName>
        <fullName evidence="1">DUF2804 domain-containing protein</fullName>
    </submittedName>
</protein>
<evidence type="ECO:0000313" key="1">
    <source>
        <dbReference type="EMBL" id="MEU3555474.1"/>
    </source>
</evidence>
<reference evidence="1 2" key="1">
    <citation type="submission" date="2024-06" db="EMBL/GenBank/DDBJ databases">
        <title>The Natural Products Discovery Center: Release of the First 8490 Sequenced Strains for Exploring Actinobacteria Biosynthetic Diversity.</title>
        <authorList>
            <person name="Kalkreuter E."/>
            <person name="Kautsar S.A."/>
            <person name="Yang D."/>
            <person name="Bader C.D."/>
            <person name="Teijaro C.N."/>
            <person name="Fluegel L."/>
            <person name="Davis C.M."/>
            <person name="Simpson J.R."/>
            <person name="Lauterbach L."/>
            <person name="Steele A.D."/>
            <person name="Gui C."/>
            <person name="Meng S."/>
            <person name="Li G."/>
            <person name="Viehrig K."/>
            <person name="Ye F."/>
            <person name="Su P."/>
            <person name="Kiefer A.F."/>
            <person name="Nichols A."/>
            <person name="Cepeda A.J."/>
            <person name="Yan W."/>
            <person name="Fan B."/>
            <person name="Jiang Y."/>
            <person name="Adhikari A."/>
            <person name="Zheng C.-J."/>
            <person name="Schuster L."/>
            <person name="Cowan T.M."/>
            <person name="Smanski M.J."/>
            <person name="Chevrette M.G."/>
            <person name="De Carvalho L.P.S."/>
            <person name="Shen B."/>
        </authorList>
    </citation>
    <scope>NUCLEOTIDE SEQUENCE [LARGE SCALE GENOMIC DNA]</scope>
    <source>
        <strain evidence="1 2">NPDC038104</strain>
    </source>
</reference>